<evidence type="ECO:0000313" key="3">
    <source>
        <dbReference type="EMBL" id="MEB3371891.1"/>
    </source>
</evidence>
<name>A0ABU6AK17_9PSEU</name>
<dbReference type="Gene3D" id="3.40.50.10540">
    <property type="entry name" value="Crotonobetainyl-coa:carnitine coa-transferase, domain 1"/>
    <property type="match status" value="3"/>
</dbReference>
<organism evidence="3 4">
    <name type="scientific">Saccharopolyspora mangrovi</name>
    <dbReference type="NCBI Taxonomy" id="3082379"/>
    <lineage>
        <taxon>Bacteria</taxon>
        <taxon>Bacillati</taxon>
        <taxon>Actinomycetota</taxon>
        <taxon>Actinomycetes</taxon>
        <taxon>Pseudonocardiales</taxon>
        <taxon>Pseudonocardiaceae</taxon>
        <taxon>Saccharopolyspora</taxon>
    </lineage>
</organism>
<protein>
    <submittedName>
        <fullName evidence="3">CoA transferase</fullName>
    </submittedName>
</protein>
<dbReference type="InterPro" id="IPR023606">
    <property type="entry name" value="CoA-Trfase_III_dom_1_sf"/>
</dbReference>
<evidence type="ECO:0000256" key="1">
    <source>
        <dbReference type="ARBA" id="ARBA00008383"/>
    </source>
</evidence>
<dbReference type="Gene3D" id="3.30.1540.10">
    <property type="entry name" value="formyl-coa transferase, domain 3"/>
    <property type="match status" value="2"/>
</dbReference>
<dbReference type="Pfam" id="PF02515">
    <property type="entry name" value="CoA_transf_3"/>
    <property type="match status" value="2"/>
</dbReference>
<dbReference type="PANTHER" id="PTHR48228">
    <property type="entry name" value="SUCCINYL-COA--D-CITRAMALATE COA-TRANSFERASE"/>
    <property type="match status" value="1"/>
</dbReference>
<dbReference type="InterPro" id="IPR044855">
    <property type="entry name" value="CoA-Trfase_III_dom3_sf"/>
</dbReference>
<keyword evidence="2 3" id="KW-0808">Transferase</keyword>
<sequence>MIQNHETLFHISNGLEFGDLRTRGASSVASASIGWPGLQAVKGVGRLVNDSLSGIATAMNEAGARVAWLNDVTVACFGESAALAAAEATLRQFGARVIAGDDVGAEDLRVTDVLLVDRTESVPKLPGLASGAADDYVDFVSERNRSVCVTISPYGVAGDRANAVGSEFSVEASGGFLAHARFDESLPPTVTPGSLGLRMVGVAAAVAALHGLHSLRADGEPVHADVSAQAVLIATGLALEMGHVLADCPGEGGSIRYGAPTGFFKCKDGFVYVCVLEQHQWAGFRRALAPLLDSIPTLEEGRDRPDEVNDAASRWVSDQCAADVEKALQEAGVPATAVNSVSTFIERTLDSERPSGFASSEAPPLPAVVREVPGKTPTPRVAGMVPLADLRVLDAGNVLAVPLGAAWLGAMGAQVTKLEDPERLDVYRRRGPFANGEPGLNRSGYFNHINHSKTTLDVSVDANGSSLDPTRFDVVIQNVTDRRARLVGIDPDTVTSHESPALSLVSSGFGRIGPWSDYRAYGHNVHAFSGVTASTQNPLGKMADMGVPVADVLTSVALNAWVLAWALAPVRESSLAVDISMAELMAAQLVELVTVDVDDAYRAPPVGGDVFVRLPGANDLVAVSLRDSNDVASFESLVGMPVPALVRRGELIDVQARDGISTVADLDERLREIGVPSALVLTAAELSADPFLRSTGLLQRVTSTTLGGYDVVGLPWHFLGRGRAPLSAAPER</sequence>
<gene>
    <name evidence="3" type="ORF">R4I43_31280</name>
</gene>
<keyword evidence="4" id="KW-1185">Reference proteome</keyword>
<accession>A0ABU6AK17</accession>
<evidence type="ECO:0000256" key="2">
    <source>
        <dbReference type="ARBA" id="ARBA00022679"/>
    </source>
</evidence>
<comment type="similarity">
    <text evidence="1">Belongs to the CoA-transferase III family.</text>
</comment>
<proteinExistence type="inferred from homology"/>
<dbReference type="EMBL" id="JAWLNX010000034">
    <property type="protein sequence ID" value="MEB3371891.1"/>
    <property type="molecule type" value="Genomic_DNA"/>
</dbReference>
<dbReference type="RefSeq" id="WP_324269318.1">
    <property type="nucleotide sequence ID" value="NZ_JAWLNX010000034.1"/>
</dbReference>
<comment type="caution">
    <text evidence="3">The sequence shown here is derived from an EMBL/GenBank/DDBJ whole genome shotgun (WGS) entry which is preliminary data.</text>
</comment>
<dbReference type="SUPFAM" id="SSF89796">
    <property type="entry name" value="CoA-transferase family III (CaiB/BaiF)"/>
    <property type="match status" value="2"/>
</dbReference>
<evidence type="ECO:0000313" key="4">
    <source>
        <dbReference type="Proteomes" id="UP001327093"/>
    </source>
</evidence>
<dbReference type="InterPro" id="IPR050509">
    <property type="entry name" value="CoA-transferase_III"/>
</dbReference>
<dbReference type="Proteomes" id="UP001327093">
    <property type="component" value="Unassembled WGS sequence"/>
</dbReference>
<dbReference type="InterPro" id="IPR003673">
    <property type="entry name" value="CoA-Trfase_fam_III"/>
</dbReference>
<reference evidence="3 4" key="1">
    <citation type="submission" date="2023-10" db="EMBL/GenBank/DDBJ databases">
        <title>Saccharopolyspora sp. nov., isolated from mangrove soil.</title>
        <authorList>
            <person name="Lu Y."/>
            <person name="Liu W."/>
        </authorList>
    </citation>
    <scope>NUCLEOTIDE SEQUENCE [LARGE SCALE GENOMIC DNA]</scope>
    <source>
        <strain evidence="3 4">S2-29</strain>
    </source>
</reference>
<dbReference type="GO" id="GO:0016740">
    <property type="term" value="F:transferase activity"/>
    <property type="evidence" value="ECO:0007669"/>
    <property type="project" value="UniProtKB-KW"/>
</dbReference>
<dbReference type="PANTHER" id="PTHR48228:SF6">
    <property type="entry name" value="L-CARNITINE COA-TRANSFERASE"/>
    <property type="match status" value="1"/>
</dbReference>